<sequence>MKKLFVLMSFIALGISSAFAQKGEKAVGINLGYGTEISNLGIGAKFQYGITDAIRTEASFNYFLKKDGANMWDVNVNAHYLFPIADKFKVYPLVGLTYANCKVDMGWSVEGMSPEDIQDLIDAGIIEDASEVTGETSSESEGRFGVNLGAGIQYDLSSKFAINFEVKYQLIKDFNQAVFGVGIAYKF</sequence>
<evidence type="ECO:0000259" key="3">
    <source>
        <dbReference type="Pfam" id="PF13505"/>
    </source>
</evidence>
<proteinExistence type="predicted"/>
<comment type="caution">
    <text evidence="4">The sequence shown here is derived from an EMBL/GenBank/DDBJ whole genome shotgun (WGS) entry which is preliminary data.</text>
</comment>
<gene>
    <name evidence="4" type="ORF">DW150_21820</name>
</gene>
<organism evidence="4 5">
    <name type="scientific">Phocaeicola vulgatus</name>
    <name type="common">Bacteroides vulgatus</name>
    <dbReference type="NCBI Taxonomy" id="821"/>
    <lineage>
        <taxon>Bacteria</taxon>
        <taxon>Pseudomonadati</taxon>
        <taxon>Bacteroidota</taxon>
        <taxon>Bacteroidia</taxon>
        <taxon>Bacteroidales</taxon>
        <taxon>Bacteroidaceae</taxon>
        <taxon>Phocaeicola</taxon>
    </lineage>
</organism>
<dbReference type="SUPFAM" id="SSF56925">
    <property type="entry name" value="OMPA-like"/>
    <property type="match status" value="1"/>
</dbReference>
<feature type="chain" id="PRO_5019140937" evidence="2">
    <location>
        <begin position="21"/>
        <end position="187"/>
    </location>
</feature>
<evidence type="ECO:0000313" key="5">
    <source>
        <dbReference type="Proteomes" id="UP000285777"/>
    </source>
</evidence>
<accession>A0A415BFI9</accession>
<evidence type="ECO:0000313" key="4">
    <source>
        <dbReference type="EMBL" id="RHI82942.1"/>
    </source>
</evidence>
<name>A0A415BFI9_PHOVU</name>
<feature type="signal peptide" evidence="2">
    <location>
        <begin position="1"/>
        <end position="20"/>
    </location>
</feature>
<feature type="domain" description="Outer membrane protein beta-barrel" evidence="3">
    <location>
        <begin position="24"/>
        <end position="187"/>
    </location>
</feature>
<dbReference type="InterPro" id="IPR006315">
    <property type="entry name" value="OM_autotransptr_brl_dom"/>
</dbReference>
<dbReference type="Pfam" id="PF13505">
    <property type="entry name" value="OMP_b-brl"/>
    <property type="match status" value="1"/>
</dbReference>
<dbReference type="GO" id="GO:0019867">
    <property type="term" value="C:outer membrane"/>
    <property type="evidence" value="ECO:0007669"/>
    <property type="project" value="InterPro"/>
</dbReference>
<evidence type="ECO:0000256" key="1">
    <source>
        <dbReference type="ARBA" id="ARBA00022729"/>
    </source>
</evidence>
<dbReference type="InterPro" id="IPR027385">
    <property type="entry name" value="Beta-barrel_OMP"/>
</dbReference>
<protein>
    <submittedName>
        <fullName evidence="4">Porin family protein</fullName>
    </submittedName>
</protein>
<dbReference type="Proteomes" id="UP000285777">
    <property type="component" value="Unassembled WGS sequence"/>
</dbReference>
<dbReference type="NCBIfam" id="TIGR01414">
    <property type="entry name" value="autotrans_barl"/>
    <property type="match status" value="1"/>
</dbReference>
<dbReference type="AlphaFoldDB" id="A0A415BFI9"/>
<dbReference type="EMBL" id="QRLF01000060">
    <property type="protein sequence ID" value="RHI82942.1"/>
    <property type="molecule type" value="Genomic_DNA"/>
</dbReference>
<evidence type="ECO:0000256" key="2">
    <source>
        <dbReference type="SAM" id="SignalP"/>
    </source>
</evidence>
<reference evidence="4 5" key="1">
    <citation type="submission" date="2018-08" db="EMBL/GenBank/DDBJ databases">
        <title>A genome reference for cultivated species of the human gut microbiota.</title>
        <authorList>
            <person name="Zou Y."/>
            <person name="Xue W."/>
            <person name="Luo G."/>
        </authorList>
    </citation>
    <scope>NUCLEOTIDE SEQUENCE [LARGE SCALE GENOMIC DNA]</scope>
    <source>
        <strain evidence="4 5">AM13-21</strain>
    </source>
</reference>
<keyword evidence="1 2" id="KW-0732">Signal</keyword>
<dbReference type="InterPro" id="IPR011250">
    <property type="entry name" value="OMP/PagP_B-barrel"/>
</dbReference>
<dbReference type="RefSeq" id="WP_118292199.1">
    <property type="nucleotide sequence ID" value="NZ_QRLF01000060.1"/>
</dbReference>
<dbReference type="Gene3D" id="2.40.160.20">
    <property type="match status" value="1"/>
</dbReference>